<keyword evidence="2 6" id="KW-1003">Cell membrane</keyword>
<proteinExistence type="inferred from homology"/>
<organism evidence="8 9">
    <name type="scientific">Thiovibrio frasassiensis</name>
    <dbReference type="NCBI Taxonomy" id="2984131"/>
    <lineage>
        <taxon>Bacteria</taxon>
        <taxon>Pseudomonadati</taxon>
        <taxon>Thermodesulfobacteriota</taxon>
        <taxon>Desulfobulbia</taxon>
        <taxon>Desulfobulbales</taxon>
        <taxon>Thiovibrionaceae</taxon>
        <taxon>Thiovibrio</taxon>
    </lineage>
</organism>
<gene>
    <name evidence="8" type="ORF">OLX77_05265</name>
</gene>
<evidence type="ECO:0000256" key="3">
    <source>
        <dbReference type="ARBA" id="ARBA00022692"/>
    </source>
</evidence>
<name>A0A9X4RLD5_9BACT</name>
<dbReference type="PANTHER" id="PTHR12677">
    <property type="entry name" value="GOLGI APPARATUS MEMBRANE PROTEIN TVP38-RELATED"/>
    <property type="match status" value="1"/>
</dbReference>
<evidence type="ECO:0000256" key="2">
    <source>
        <dbReference type="ARBA" id="ARBA00022475"/>
    </source>
</evidence>
<evidence type="ECO:0000313" key="9">
    <source>
        <dbReference type="Proteomes" id="UP001154240"/>
    </source>
</evidence>
<dbReference type="RefSeq" id="WP_307632542.1">
    <property type="nucleotide sequence ID" value="NZ_JAPHEH010000001.1"/>
</dbReference>
<dbReference type="AlphaFoldDB" id="A0A9X4RLD5"/>
<evidence type="ECO:0000256" key="6">
    <source>
        <dbReference type="RuleBase" id="RU366058"/>
    </source>
</evidence>
<dbReference type="InterPro" id="IPR015414">
    <property type="entry name" value="TMEM64"/>
</dbReference>
<sequence>MTPGRHDKKGVGKAVVFGLFITGMIGLFRFSPVREYIAPDYLQSLVHSYGPWGPVVFVLLYAGGICLFLPATMFTGIGALLFGTFYGFLYNELGAMLGASMAFFIGRYLGRDFAAGLIGDRLKKYDDRIAANGFSTVLYLRLVFFPFTPLNFGMGLTRVTFREYFFGTLFGIIAGGFVLTFFFATLAEVWRSGDWWQLLSWRTLFSLALFVGSFFIPRVIQKIKPEAAG</sequence>
<keyword evidence="3 6" id="KW-0812">Transmembrane</keyword>
<dbReference type="PANTHER" id="PTHR12677:SF59">
    <property type="entry name" value="GOLGI APPARATUS MEMBRANE PROTEIN TVP38-RELATED"/>
    <property type="match status" value="1"/>
</dbReference>
<reference evidence="8" key="2">
    <citation type="submission" date="2022-10" db="EMBL/GenBank/DDBJ databases">
        <authorList>
            <person name="Aronson H.S."/>
        </authorList>
    </citation>
    <scope>NUCLEOTIDE SEQUENCE</scope>
    <source>
        <strain evidence="8">RS19-109</strain>
    </source>
</reference>
<comment type="subcellular location">
    <subcellularLocation>
        <location evidence="1 6">Cell membrane</location>
        <topology evidence="1 6">Multi-pass membrane protein</topology>
    </subcellularLocation>
</comment>
<evidence type="ECO:0000256" key="4">
    <source>
        <dbReference type="ARBA" id="ARBA00022989"/>
    </source>
</evidence>
<keyword evidence="4 6" id="KW-1133">Transmembrane helix</keyword>
<reference evidence="8" key="1">
    <citation type="journal article" date="2022" name="bioRxiv">
        <title>Thiovibrio frasassiensisgen. nov., sp. nov., an autotrophic, elemental sulfur disproportionating bacterium isolated from sulfidic karst sediment, and proposal of Thiovibrionaceae fam. nov.</title>
        <authorList>
            <person name="Aronson H."/>
            <person name="Thomas C."/>
            <person name="Bhattacharyya M."/>
            <person name="Eckstein S."/>
            <person name="Jensen S."/>
            <person name="Barco R."/>
            <person name="Macalady J."/>
            <person name="Amend J."/>
        </authorList>
    </citation>
    <scope>NUCLEOTIDE SEQUENCE</scope>
    <source>
        <strain evidence="8">RS19-109</strain>
    </source>
</reference>
<keyword evidence="5 6" id="KW-0472">Membrane</keyword>
<accession>A0A9X4RLD5</accession>
<evidence type="ECO:0000259" key="7">
    <source>
        <dbReference type="Pfam" id="PF09335"/>
    </source>
</evidence>
<evidence type="ECO:0000313" key="8">
    <source>
        <dbReference type="EMBL" id="MDG4475569.1"/>
    </source>
</evidence>
<evidence type="ECO:0000256" key="1">
    <source>
        <dbReference type="ARBA" id="ARBA00004651"/>
    </source>
</evidence>
<feature type="transmembrane region" description="Helical" evidence="6">
    <location>
        <begin position="164"/>
        <end position="187"/>
    </location>
</feature>
<dbReference type="InterPro" id="IPR032816">
    <property type="entry name" value="VTT_dom"/>
</dbReference>
<dbReference type="Pfam" id="PF09335">
    <property type="entry name" value="VTT_dom"/>
    <property type="match status" value="1"/>
</dbReference>
<feature type="domain" description="VTT" evidence="7">
    <location>
        <begin position="69"/>
        <end position="184"/>
    </location>
</feature>
<dbReference type="EMBL" id="JAPHEH010000001">
    <property type="protein sequence ID" value="MDG4475569.1"/>
    <property type="molecule type" value="Genomic_DNA"/>
</dbReference>
<feature type="transmembrane region" description="Helical" evidence="6">
    <location>
        <begin position="199"/>
        <end position="216"/>
    </location>
</feature>
<comment type="similarity">
    <text evidence="6">Belongs to the TVP38/TMEM64 family.</text>
</comment>
<feature type="transmembrane region" description="Helical" evidence="6">
    <location>
        <begin position="12"/>
        <end position="32"/>
    </location>
</feature>
<dbReference type="Proteomes" id="UP001154240">
    <property type="component" value="Unassembled WGS sequence"/>
</dbReference>
<feature type="transmembrane region" description="Helical" evidence="6">
    <location>
        <begin position="129"/>
        <end position="152"/>
    </location>
</feature>
<dbReference type="GO" id="GO:0005886">
    <property type="term" value="C:plasma membrane"/>
    <property type="evidence" value="ECO:0007669"/>
    <property type="project" value="UniProtKB-SubCell"/>
</dbReference>
<evidence type="ECO:0000256" key="5">
    <source>
        <dbReference type="ARBA" id="ARBA00023136"/>
    </source>
</evidence>
<feature type="transmembrane region" description="Helical" evidence="6">
    <location>
        <begin position="52"/>
        <end position="82"/>
    </location>
</feature>
<protein>
    <recommendedName>
        <fullName evidence="6">TVP38/TMEM64 family membrane protein</fullName>
    </recommendedName>
</protein>
<keyword evidence="9" id="KW-1185">Reference proteome</keyword>
<feature type="transmembrane region" description="Helical" evidence="6">
    <location>
        <begin position="89"/>
        <end position="109"/>
    </location>
</feature>
<comment type="caution">
    <text evidence="8">The sequence shown here is derived from an EMBL/GenBank/DDBJ whole genome shotgun (WGS) entry which is preliminary data.</text>
</comment>